<sequence length="98" mass="11498">MREPTMHLTVHVRFFEMPIENTGFERMRGICRRHIPIPLAITHAIANTNSVQDSVLLHGLMREPTMHLTVHVRFFEMPIESTGFERMRGICRRHIPIP</sequence>
<proteinExistence type="predicted"/>
<dbReference type="EMBL" id="JYDV01000035">
    <property type="protein sequence ID" value="KRZ39508.1"/>
    <property type="molecule type" value="Genomic_DNA"/>
</dbReference>
<protein>
    <submittedName>
        <fullName evidence="1">Uncharacterized protein</fullName>
    </submittedName>
</protein>
<dbReference type="AlphaFoldDB" id="A0A0V1JX04"/>
<evidence type="ECO:0000313" key="2">
    <source>
        <dbReference type="Proteomes" id="UP000054826"/>
    </source>
</evidence>
<comment type="caution">
    <text evidence="1">The sequence shown here is derived from an EMBL/GenBank/DDBJ whole genome shotgun (WGS) entry which is preliminary data.</text>
</comment>
<dbReference type="Proteomes" id="UP000054826">
    <property type="component" value="Unassembled WGS sequence"/>
</dbReference>
<name>A0A0V1JX04_TRIPS</name>
<gene>
    <name evidence="1" type="ORF">T4C_9173</name>
</gene>
<organism evidence="1 2">
    <name type="scientific">Trichinella pseudospiralis</name>
    <name type="common">Parasitic roundworm</name>
    <dbReference type="NCBI Taxonomy" id="6337"/>
    <lineage>
        <taxon>Eukaryota</taxon>
        <taxon>Metazoa</taxon>
        <taxon>Ecdysozoa</taxon>
        <taxon>Nematoda</taxon>
        <taxon>Enoplea</taxon>
        <taxon>Dorylaimia</taxon>
        <taxon>Trichinellida</taxon>
        <taxon>Trichinellidae</taxon>
        <taxon>Trichinella</taxon>
    </lineage>
</organism>
<accession>A0A0V1JX04</accession>
<evidence type="ECO:0000313" key="1">
    <source>
        <dbReference type="EMBL" id="KRZ39508.1"/>
    </source>
</evidence>
<reference evidence="1 2" key="1">
    <citation type="submission" date="2015-01" db="EMBL/GenBank/DDBJ databases">
        <title>Evolution of Trichinella species and genotypes.</title>
        <authorList>
            <person name="Korhonen P.K."/>
            <person name="Edoardo P."/>
            <person name="Giuseppe L.R."/>
            <person name="Gasser R.B."/>
        </authorList>
    </citation>
    <scope>NUCLEOTIDE SEQUENCE [LARGE SCALE GENOMIC DNA]</scope>
    <source>
        <strain evidence="1">ISS176</strain>
    </source>
</reference>